<accession>A0A5J4WMN4</accession>
<protein>
    <submittedName>
        <fullName evidence="1">Uncharacterized protein</fullName>
    </submittedName>
</protein>
<evidence type="ECO:0000313" key="1">
    <source>
        <dbReference type="EMBL" id="KAA6396337.1"/>
    </source>
</evidence>
<gene>
    <name evidence="1" type="ORF">EZS28_008134</name>
</gene>
<proteinExistence type="predicted"/>
<reference evidence="1 2" key="1">
    <citation type="submission" date="2019-03" db="EMBL/GenBank/DDBJ databases">
        <title>Single cell metagenomics reveals metabolic interactions within the superorganism composed of flagellate Streblomastix strix and complex community of Bacteroidetes bacteria on its surface.</title>
        <authorList>
            <person name="Treitli S.C."/>
            <person name="Kolisko M."/>
            <person name="Husnik F."/>
            <person name="Keeling P."/>
            <person name="Hampl V."/>
        </authorList>
    </citation>
    <scope>NUCLEOTIDE SEQUENCE [LARGE SCALE GENOMIC DNA]</scope>
    <source>
        <strain evidence="1">ST1C</strain>
    </source>
</reference>
<dbReference type="Proteomes" id="UP000324800">
    <property type="component" value="Unassembled WGS sequence"/>
</dbReference>
<dbReference type="EMBL" id="SNRW01001450">
    <property type="protein sequence ID" value="KAA6396337.1"/>
    <property type="molecule type" value="Genomic_DNA"/>
</dbReference>
<evidence type="ECO:0000313" key="2">
    <source>
        <dbReference type="Proteomes" id="UP000324800"/>
    </source>
</evidence>
<comment type="caution">
    <text evidence="1">The sequence shown here is derived from an EMBL/GenBank/DDBJ whole genome shotgun (WGS) entry which is preliminary data.</text>
</comment>
<dbReference type="AlphaFoldDB" id="A0A5J4WMN4"/>
<organism evidence="1 2">
    <name type="scientific">Streblomastix strix</name>
    <dbReference type="NCBI Taxonomy" id="222440"/>
    <lineage>
        <taxon>Eukaryota</taxon>
        <taxon>Metamonada</taxon>
        <taxon>Preaxostyla</taxon>
        <taxon>Oxymonadida</taxon>
        <taxon>Streblomastigidae</taxon>
        <taxon>Streblomastix</taxon>
    </lineage>
</organism>
<sequence>MKTKEINISEPKQNFVHLNLQARGNQIHDSSSFSVKVDIVAKDVFFRCSEAGFIGGDLYGRIFDHQMEKYRNEIPKEGRDQIPVFYIDPRFLVRGVHRNTNIQQEKIALIYPKDSFTIKVREDDTSFDVILSILLARGMLMTLQEALKLNIWIEDVTNSVLPIWDVKQEPGTIFKQGIMILIGRHSPLDKTQNIVNCISVCGGSEIHDRNIILKELSNLSHIIYLFRGDYENMIPQQQKLKIFSEQIEEEGGIEEVEAQLSNKGFNGDISSAALKTKIVALLNLLKR</sequence>
<name>A0A5J4WMN4_9EUKA</name>